<name>A0AAW0JWV5_QUESU</name>
<dbReference type="Proteomes" id="UP000237347">
    <property type="component" value="Unassembled WGS sequence"/>
</dbReference>
<gene>
    <name evidence="1" type="ORF">CFP56_027992</name>
</gene>
<reference evidence="1 2" key="1">
    <citation type="journal article" date="2018" name="Sci. Data">
        <title>The draft genome sequence of cork oak.</title>
        <authorList>
            <person name="Ramos A.M."/>
            <person name="Usie A."/>
            <person name="Barbosa P."/>
            <person name="Barros P.M."/>
            <person name="Capote T."/>
            <person name="Chaves I."/>
            <person name="Simoes F."/>
            <person name="Abreu I."/>
            <person name="Carrasquinho I."/>
            <person name="Faro C."/>
            <person name="Guimaraes J.B."/>
            <person name="Mendonca D."/>
            <person name="Nobrega F."/>
            <person name="Rodrigues L."/>
            <person name="Saibo N.J.M."/>
            <person name="Varela M.C."/>
            <person name="Egas C."/>
            <person name="Matos J."/>
            <person name="Miguel C.M."/>
            <person name="Oliveira M.M."/>
            <person name="Ricardo C.P."/>
            <person name="Goncalves S."/>
        </authorList>
    </citation>
    <scope>NUCLEOTIDE SEQUENCE [LARGE SCALE GENOMIC DNA]</scope>
    <source>
        <strain evidence="2">cv. HL8</strain>
    </source>
</reference>
<evidence type="ECO:0000313" key="1">
    <source>
        <dbReference type="EMBL" id="KAK7830726.1"/>
    </source>
</evidence>
<proteinExistence type="predicted"/>
<sequence>MNIIAILGSAVLQIFQKFQGSVPE</sequence>
<protein>
    <submittedName>
        <fullName evidence="1">Uncharacterized protein</fullName>
    </submittedName>
</protein>
<organism evidence="1 2">
    <name type="scientific">Quercus suber</name>
    <name type="common">Cork oak</name>
    <dbReference type="NCBI Taxonomy" id="58331"/>
    <lineage>
        <taxon>Eukaryota</taxon>
        <taxon>Viridiplantae</taxon>
        <taxon>Streptophyta</taxon>
        <taxon>Embryophyta</taxon>
        <taxon>Tracheophyta</taxon>
        <taxon>Spermatophyta</taxon>
        <taxon>Magnoliopsida</taxon>
        <taxon>eudicotyledons</taxon>
        <taxon>Gunneridae</taxon>
        <taxon>Pentapetalae</taxon>
        <taxon>rosids</taxon>
        <taxon>fabids</taxon>
        <taxon>Fagales</taxon>
        <taxon>Fagaceae</taxon>
        <taxon>Quercus</taxon>
    </lineage>
</organism>
<dbReference type="AlphaFoldDB" id="A0AAW0JWV5"/>
<dbReference type="EMBL" id="PKMF04000457">
    <property type="protein sequence ID" value="KAK7830726.1"/>
    <property type="molecule type" value="Genomic_DNA"/>
</dbReference>
<evidence type="ECO:0000313" key="2">
    <source>
        <dbReference type="Proteomes" id="UP000237347"/>
    </source>
</evidence>
<keyword evidence="2" id="KW-1185">Reference proteome</keyword>
<accession>A0AAW0JWV5</accession>
<comment type="caution">
    <text evidence="1">The sequence shown here is derived from an EMBL/GenBank/DDBJ whole genome shotgun (WGS) entry which is preliminary data.</text>
</comment>